<reference evidence="7 8" key="1">
    <citation type="submission" date="2021-05" db="EMBL/GenBank/DDBJ databases">
        <authorList>
            <person name="Zahm M."/>
            <person name="Klopp C."/>
            <person name="Cabau C."/>
            <person name="Kuhl H."/>
            <person name="Suciu R."/>
            <person name="Ciorpac M."/>
            <person name="Holostenco D."/>
            <person name="Gessner J."/>
            <person name="Wuertz S."/>
            <person name="Hohne C."/>
            <person name="Stock M."/>
            <person name="Gislard M."/>
            <person name="Lluch J."/>
            <person name="Milhes M."/>
            <person name="Lampietro C."/>
            <person name="Lopez Roques C."/>
            <person name="Donnadieu C."/>
            <person name="Du K."/>
            <person name="Schartl M."/>
            <person name="Guiguen Y."/>
        </authorList>
    </citation>
    <scope>NUCLEOTIDE SEQUENCE [LARGE SCALE GENOMIC DNA]</scope>
    <source>
        <strain evidence="7">Hh-F2</strain>
        <tissue evidence="7">Blood</tissue>
    </source>
</reference>
<dbReference type="PANTHER" id="PTHR22710">
    <property type="entry name" value="X-RAY RADIATION RESISTANCE ASSOCIATED PROTEIN 1 XRRA1"/>
    <property type="match status" value="1"/>
</dbReference>
<dbReference type="PANTHER" id="PTHR22710:SF2">
    <property type="entry name" value="X-RAY RADIATION RESISTANCE-ASSOCIATED PROTEIN 1"/>
    <property type="match status" value="1"/>
</dbReference>
<dbReference type="Proteomes" id="UP001369086">
    <property type="component" value="Unassembled WGS sequence"/>
</dbReference>
<feature type="region of interest" description="Disordered" evidence="6">
    <location>
        <begin position="638"/>
        <end position="661"/>
    </location>
</feature>
<evidence type="ECO:0000313" key="8">
    <source>
        <dbReference type="Proteomes" id="UP001369086"/>
    </source>
</evidence>
<evidence type="ECO:0000256" key="1">
    <source>
        <dbReference type="ARBA" id="ARBA00004496"/>
    </source>
</evidence>
<comment type="caution">
    <text evidence="7">The sequence shown here is derived from an EMBL/GenBank/DDBJ whole genome shotgun (WGS) entry which is preliminary data.</text>
</comment>
<evidence type="ECO:0000256" key="5">
    <source>
        <dbReference type="SAM" id="Coils"/>
    </source>
</evidence>
<dbReference type="Gene3D" id="3.80.10.10">
    <property type="entry name" value="Ribonuclease Inhibitor"/>
    <property type="match status" value="2"/>
</dbReference>
<keyword evidence="3" id="KW-0433">Leucine-rich repeat</keyword>
<feature type="region of interest" description="Disordered" evidence="6">
    <location>
        <begin position="494"/>
        <end position="546"/>
    </location>
</feature>
<dbReference type="Pfam" id="PF13855">
    <property type="entry name" value="LRR_8"/>
    <property type="match status" value="1"/>
</dbReference>
<keyword evidence="5" id="KW-0175">Coiled coil</keyword>
<keyword evidence="8" id="KW-1185">Reference proteome</keyword>
<keyword evidence="2" id="KW-0963">Cytoplasm</keyword>
<dbReference type="PROSITE" id="PS51450">
    <property type="entry name" value="LRR"/>
    <property type="match status" value="2"/>
</dbReference>
<evidence type="ECO:0000313" key="7">
    <source>
        <dbReference type="EMBL" id="KAK6486038.1"/>
    </source>
</evidence>
<evidence type="ECO:0000256" key="6">
    <source>
        <dbReference type="SAM" id="MobiDB-lite"/>
    </source>
</evidence>
<accession>A0ABR0ZMJ8</accession>
<feature type="coiled-coil region" evidence="5">
    <location>
        <begin position="687"/>
        <end position="739"/>
    </location>
</feature>
<protein>
    <submittedName>
        <fullName evidence="7">X-ray radiation resistance-associated protein 1 isoform X1</fullName>
    </submittedName>
</protein>
<dbReference type="InterPro" id="IPR001611">
    <property type="entry name" value="Leu-rich_rpt"/>
</dbReference>
<evidence type="ECO:0000256" key="3">
    <source>
        <dbReference type="ARBA" id="ARBA00022614"/>
    </source>
</evidence>
<evidence type="ECO:0000256" key="2">
    <source>
        <dbReference type="ARBA" id="ARBA00022490"/>
    </source>
</evidence>
<sequence length="750" mass="84737">MAAPNLYKLDDGASFPTNCFPARTLFRQQEEGAGHWLVAHRASEDQKYRAGKTGNQSNTKVRPQDQLQGFQSSLPLATTKSALKENILDGFFLMNLHYVEDASDLCSVDISDKNLELAKEEDFEMFDNVAYINAAGNLLTFEPFRKFPILRELELSVNGLRNLKVNVGDFPHLEVLDLSYNNLTSDDVLSLGLCPCLRVLYLTGNGLHSLPPDVTASELNADLFPRFRSLSILMLDDNKLSHPGIFASLANLKSLKYLNLDKNGITEVPYLQKMDQYNYVCSPVSEKQGGFERLQPRQKLKHGKGLITDLKRMDKPLTIADGDVSIADTDFSPHFSLPQNDMGNIQGVPYMDGDFKLPLGLGTESVREFQPPLPELRCLSLANNKITEEEALVAVALFPSLNELVIRGNPLTTQKSGDPPLLTSLLQHKLGIQIQRKRADRMEKPHVLLPVNPKRKVKTKIPKVPKQPLFLQASPDSLLFKLGYLNTKQEAAVSHKGQKVSEYKPIPPIPAPPQGKGEETQEPEQDPESYWDRMPGEEQERGKLTTDDQNVEAFFMTQVNDHPKSDKEEVLESKNQNLKHVSVPDKYKGFEELLDARPDPEFIEPVGIQQNVRALERALKNLLVYRDSKARLDCLQKPYMPREKKLRRPTTPPPRKSKAEKVEELLTKVKDRKTTSEVPLATILRDKRSQKKEYDEALGLLKELQKKYVKLHTAAVESAAQIENQNQEALHEINKRKTEINQNSSGYFQH</sequence>
<dbReference type="InterPro" id="IPR032675">
    <property type="entry name" value="LRR_dom_sf"/>
</dbReference>
<comment type="subcellular location">
    <subcellularLocation>
        <location evidence="1">Cytoplasm</location>
    </subcellularLocation>
</comment>
<gene>
    <name evidence="7" type="ORF">HHUSO_G11968</name>
</gene>
<keyword evidence="4" id="KW-0677">Repeat</keyword>
<organism evidence="7 8">
    <name type="scientific">Huso huso</name>
    <name type="common">Beluga</name>
    <name type="synonym">Acipenser huso</name>
    <dbReference type="NCBI Taxonomy" id="61971"/>
    <lineage>
        <taxon>Eukaryota</taxon>
        <taxon>Metazoa</taxon>
        <taxon>Chordata</taxon>
        <taxon>Craniata</taxon>
        <taxon>Vertebrata</taxon>
        <taxon>Euteleostomi</taxon>
        <taxon>Actinopterygii</taxon>
        <taxon>Chondrostei</taxon>
        <taxon>Acipenseriformes</taxon>
        <taxon>Acipenseridae</taxon>
        <taxon>Huso</taxon>
    </lineage>
</organism>
<dbReference type="SMART" id="SM00369">
    <property type="entry name" value="LRR_TYP"/>
    <property type="match status" value="5"/>
</dbReference>
<name>A0ABR0ZMJ8_HUSHU</name>
<dbReference type="EMBL" id="JAHFZB010000009">
    <property type="protein sequence ID" value="KAK6486038.1"/>
    <property type="molecule type" value="Genomic_DNA"/>
</dbReference>
<feature type="compositionally biased region" description="Basic and acidic residues" evidence="6">
    <location>
        <begin position="530"/>
        <end position="546"/>
    </location>
</feature>
<proteinExistence type="predicted"/>
<dbReference type="InterPro" id="IPR003591">
    <property type="entry name" value="Leu-rich_rpt_typical-subtyp"/>
</dbReference>
<dbReference type="SUPFAM" id="SSF52047">
    <property type="entry name" value="RNI-like"/>
    <property type="match status" value="1"/>
</dbReference>
<feature type="compositionally biased region" description="Acidic residues" evidence="6">
    <location>
        <begin position="520"/>
        <end position="529"/>
    </location>
</feature>
<evidence type="ECO:0000256" key="4">
    <source>
        <dbReference type="ARBA" id="ARBA00022737"/>
    </source>
</evidence>